<sequence length="232" mass="26555">MCGRYSLSKSKIELEERFQAEMLSDFKPRYNVAPTQLVPVITSGSPNGFSFFYWGITPEFGKNKPVSQKLINAKAETVDQKVSFKSSFQKRRCLVPADGFYEWKKLGKKTKIPYRFTLRDEELFSMAGIWEEYESVNGETQHTFLILTTNPNPIVSDVHDRMPVILSKELEKKWLDGYTSIDELKELLKPLSGDQMLSYSVSPLVNSVQNDTPAVMRKTSPMDQHGNYTLFG</sequence>
<dbReference type="PANTHER" id="PTHR13604">
    <property type="entry name" value="DC12-RELATED"/>
    <property type="match status" value="1"/>
</dbReference>
<evidence type="ECO:0000256" key="2">
    <source>
        <dbReference type="ARBA" id="ARBA00022670"/>
    </source>
</evidence>
<evidence type="ECO:0000313" key="9">
    <source>
        <dbReference type="EMBL" id="EAZ80000.1"/>
    </source>
</evidence>
<evidence type="ECO:0000256" key="3">
    <source>
        <dbReference type="ARBA" id="ARBA00022763"/>
    </source>
</evidence>
<dbReference type="GO" id="GO:0003697">
    <property type="term" value="F:single-stranded DNA binding"/>
    <property type="evidence" value="ECO:0007669"/>
    <property type="project" value="InterPro"/>
</dbReference>
<dbReference type="GO" id="GO:0006508">
    <property type="term" value="P:proteolysis"/>
    <property type="evidence" value="ECO:0007669"/>
    <property type="project" value="UniProtKB-KW"/>
</dbReference>
<evidence type="ECO:0000256" key="4">
    <source>
        <dbReference type="ARBA" id="ARBA00022801"/>
    </source>
</evidence>
<dbReference type="Proteomes" id="UP000003919">
    <property type="component" value="Unassembled WGS sequence"/>
</dbReference>
<keyword evidence="6" id="KW-0238">DNA-binding</keyword>
<dbReference type="RefSeq" id="WP_008201790.1">
    <property type="nucleotide sequence ID" value="NZ_CM001023.1"/>
</dbReference>
<dbReference type="PANTHER" id="PTHR13604:SF0">
    <property type="entry name" value="ABASIC SITE PROCESSING PROTEIN HMCES"/>
    <property type="match status" value="1"/>
</dbReference>
<dbReference type="GO" id="GO:0106300">
    <property type="term" value="P:protein-DNA covalent cross-linking repair"/>
    <property type="evidence" value="ECO:0007669"/>
    <property type="project" value="InterPro"/>
</dbReference>
<dbReference type="OrthoDB" id="9782620at2"/>
<evidence type="ECO:0000256" key="8">
    <source>
        <dbReference type="RuleBase" id="RU364100"/>
    </source>
</evidence>
<gene>
    <name evidence="9" type="ORF">ALPR1_15264</name>
</gene>
<proteinExistence type="inferred from homology"/>
<dbReference type="InterPro" id="IPR003738">
    <property type="entry name" value="SRAP"/>
</dbReference>
<dbReference type="Gene3D" id="3.90.1680.10">
    <property type="entry name" value="SOS response associated peptidase-like"/>
    <property type="match status" value="1"/>
</dbReference>
<dbReference type="Pfam" id="PF02586">
    <property type="entry name" value="SRAP"/>
    <property type="match status" value="1"/>
</dbReference>
<protein>
    <recommendedName>
        <fullName evidence="8">Abasic site processing protein</fullName>
        <ecNumber evidence="8">3.4.-.-</ecNumber>
    </recommendedName>
</protein>
<accession>A3I0K4</accession>
<evidence type="ECO:0000313" key="10">
    <source>
        <dbReference type="Proteomes" id="UP000003919"/>
    </source>
</evidence>
<dbReference type="STRING" id="388413.ALPR1_15264"/>
<dbReference type="GO" id="GO:0016829">
    <property type="term" value="F:lyase activity"/>
    <property type="evidence" value="ECO:0007669"/>
    <property type="project" value="UniProtKB-KW"/>
</dbReference>
<keyword evidence="3" id="KW-0227">DNA damage</keyword>
<name>A3I0K4_9BACT</name>
<dbReference type="HOGENOM" id="CLU_035990_6_2_10"/>
<keyword evidence="5" id="KW-0190">Covalent protein-DNA linkage</keyword>
<evidence type="ECO:0000256" key="5">
    <source>
        <dbReference type="ARBA" id="ARBA00023124"/>
    </source>
</evidence>
<dbReference type="SUPFAM" id="SSF143081">
    <property type="entry name" value="BB1717-like"/>
    <property type="match status" value="1"/>
</dbReference>
<dbReference type="EC" id="3.4.-.-" evidence="8"/>
<reference evidence="9 10" key="1">
    <citation type="journal article" date="2011" name="J. Bacteriol.">
        <title>Complete genome sequence of Algoriphagus sp. PR1, bacterial prey of a colony-forming choanoflagellate.</title>
        <authorList>
            <person name="Alegado R.A."/>
            <person name="Ferriera S."/>
            <person name="Nusbaum C."/>
            <person name="Young S.K."/>
            <person name="Zeng Q."/>
            <person name="Imamovic A."/>
            <person name="Fairclough S.R."/>
            <person name="King N."/>
        </authorList>
    </citation>
    <scope>NUCLEOTIDE SEQUENCE [LARGE SCALE GENOMIC DNA]</scope>
    <source>
        <strain evidence="9 10">PR1</strain>
    </source>
</reference>
<keyword evidence="2 8" id="KW-0645">Protease</keyword>
<keyword evidence="10" id="KW-1185">Reference proteome</keyword>
<dbReference type="AlphaFoldDB" id="A3I0K4"/>
<dbReference type="EMBL" id="AAXU02000001">
    <property type="protein sequence ID" value="EAZ80000.1"/>
    <property type="molecule type" value="Genomic_DNA"/>
</dbReference>
<comment type="caution">
    <text evidence="9">The sequence shown here is derived from an EMBL/GenBank/DDBJ whole genome shotgun (WGS) entry which is preliminary data.</text>
</comment>
<dbReference type="GO" id="GO:0008233">
    <property type="term" value="F:peptidase activity"/>
    <property type="evidence" value="ECO:0007669"/>
    <property type="project" value="UniProtKB-KW"/>
</dbReference>
<evidence type="ECO:0000256" key="7">
    <source>
        <dbReference type="ARBA" id="ARBA00023239"/>
    </source>
</evidence>
<evidence type="ECO:0000256" key="6">
    <source>
        <dbReference type="ARBA" id="ARBA00023125"/>
    </source>
</evidence>
<dbReference type="eggNOG" id="COG2135">
    <property type="taxonomic scope" value="Bacteria"/>
</dbReference>
<comment type="similarity">
    <text evidence="1 8">Belongs to the SOS response-associated peptidase family.</text>
</comment>
<organism evidence="9 10">
    <name type="scientific">Algoriphagus machipongonensis</name>
    <dbReference type="NCBI Taxonomy" id="388413"/>
    <lineage>
        <taxon>Bacteria</taxon>
        <taxon>Pseudomonadati</taxon>
        <taxon>Bacteroidota</taxon>
        <taxon>Cytophagia</taxon>
        <taxon>Cytophagales</taxon>
        <taxon>Cyclobacteriaceae</taxon>
        <taxon>Algoriphagus</taxon>
    </lineage>
</organism>
<keyword evidence="4 8" id="KW-0378">Hydrolase</keyword>
<keyword evidence="7" id="KW-0456">Lyase</keyword>
<evidence type="ECO:0000256" key="1">
    <source>
        <dbReference type="ARBA" id="ARBA00008136"/>
    </source>
</evidence>
<dbReference type="InterPro" id="IPR036590">
    <property type="entry name" value="SRAP-like"/>
</dbReference>